<evidence type="ECO:0000256" key="3">
    <source>
        <dbReference type="ARBA" id="ARBA00023054"/>
    </source>
</evidence>
<comment type="function">
    <text evidence="5">Required for morphogenesis and for the elongation of the flagellar filament by facilitating polymerization of the flagellin monomers at the tip of growing filament. Forms a capping structure, which prevents flagellin subunits (transported through the central channel of the flagellum) from leaking out without polymerization at the distal end.</text>
</comment>
<gene>
    <name evidence="8" type="ORF">BSPP4475_02125</name>
</gene>
<evidence type="ECO:0000256" key="2">
    <source>
        <dbReference type="ARBA" id="ARBA00011255"/>
    </source>
</evidence>
<proteinExistence type="inferred from homology"/>
<keyword evidence="8" id="KW-0282">Flagellum</keyword>
<dbReference type="GO" id="GO:0071973">
    <property type="term" value="P:bacterial-type flagellum-dependent cell motility"/>
    <property type="evidence" value="ECO:0007669"/>
    <property type="project" value="TreeGrafter"/>
</dbReference>
<feature type="domain" description="Flagellar hook-associated protein 2 C-terminal" evidence="7">
    <location>
        <begin position="219"/>
        <end position="480"/>
    </location>
</feature>
<evidence type="ECO:0000313" key="8">
    <source>
        <dbReference type="EMBL" id="CAJ1001123.1"/>
    </source>
</evidence>
<dbReference type="KEGG" id="bayd:BSPP4475_02125"/>
<evidence type="ECO:0000259" key="7">
    <source>
        <dbReference type="Pfam" id="PF07195"/>
    </source>
</evidence>
<dbReference type="PANTHER" id="PTHR30288:SF0">
    <property type="entry name" value="FLAGELLAR HOOK-ASSOCIATED PROTEIN 2"/>
    <property type="match status" value="1"/>
</dbReference>
<dbReference type="RefSeq" id="WP_212133429.1">
    <property type="nucleotide sequence ID" value="NZ_OY569118.1"/>
</dbReference>
<keyword evidence="5" id="KW-0964">Secreted</keyword>
<dbReference type="InterPro" id="IPR010809">
    <property type="entry name" value="FliD_C"/>
</dbReference>
<keyword evidence="8" id="KW-0966">Cell projection</keyword>
<dbReference type="Proteomes" id="UP001189619">
    <property type="component" value="Chromosome"/>
</dbReference>
<evidence type="ECO:0000313" key="9">
    <source>
        <dbReference type="Proteomes" id="UP001189619"/>
    </source>
</evidence>
<comment type="subcellular location">
    <subcellularLocation>
        <location evidence="5">Secreted</location>
    </subcellularLocation>
    <subcellularLocation>
        <location evidence="5">Bacterial flagellum</location>
    </subcellularLocation>
</comment>
<accession>A0AA48M4J0</accession>
<dbReference type="GO" id="GO:0009421">
    <property type="term" value="C:bacterial-type flagellum filament cap"/>
    <property type="evidence" value="ECO:0007669"/>
    <property type="project" value="InterPro"/>
</dbReference>
<dbReference type="GO" id="GO:0005576">
    <property type="term" value="C:extracellular region"/>
    <property type="evidence" value="ECO:0007669"/>
    <property type="project" value="UniProtKB-SubCell"/>
</dbReference>
<name>A0AA48M4J0_9BACL</name>
<dbReference type="EMBL" id="OY569118">
    <property type="protein sequence ID" value="CAJ1001123.1"/>
    <property type="molecule type" value="Genomic_DNA"/>
</dbReference>
<sequence>MISPIRLGGIASGLDTDKIVRDLMKVEREPLNRLKRKKQLEEWKRDSYREMNALLLELQKSLDNLRFASNLNKKKAVSNNDAAVSVTTKGTPSLSSYTIKVTQLAQPAVPPSAALSVDSSITDSKTQIGSDFSFSISTSKGSSATITVSSTDTIDSIIARVNQTGTGVKASFLNNKLVFTSSDGSTFDINVSGDGTVLGMGPDGTTTNSTAGQPGTPGIVEINGVTHSITSNTFTYDGMEINLKQVTTDPIVISVRTDEDAVFSIIKSFVDKYNEVIEKINNKISEKKYKGYEPLLDEEKQELPEKTAEKLENMAKSGILLRDSILSSGLDAMRFALSNKLEGADSAFDTLSEIGITGSPYGKYAYMEKGKLYIDETKLRKAISENGEKVINLFTQYSSTKNYNETGLAQRLYDEIGKTIKLLTDKAGSSTNPVDDSVIGRSIDSINRDINLWEDRLQKIEDRYWKRFTAMESALAKMQSQSTWFMNLFGGQQ</sequence>
<comment type="similarity">
    <text evidence="1 5">Belongs to the FliD family.</text>
</comment>
<keyword evidence="9" id="KW-1185">Reference proteome</keyword>
<evidence type="ECO:0000259" key="6">
    <source>
        <dbReference type="Pfam" id="PF02465"/>
    </source>
</evidence>
<dbReference type="GO" id="GO:0007155">
    <property type="term" value="P:cell adhesion"/>
    <property type="evidence" value="ECO:0007669"/>
    <property type="project" value="InterPro"/>
</dbReference>
<dbReference type="Pfam" id="PF07196">
    <property type="entry name" value="Flagellin_IN"/>
    <property type="match status" value="1"/>
</dbReference>
<dbReference type="Pfam" id="PF02465">
    <property type="entry name" value="FliD_N"/>
    <property type="match status" value="1"/>
</dbReference>
<evidence type="ECO:0000256" key="4">
    <source>
        <dbReference type="ARBA" id="ARBA00023143"/>
    </source>
</evidence>
<reference evidence="8" key="1">
    <citation type="submission" date="2023-07" db="EMBL/GenBank/DDBJ databases">
        <authorList>
            <person name="Ivanov I."/>
            <person name="Teneva D."/>
            <person name="Stoikov I."/>
        </authorList>
    </citation>
    <scope>NUCLEOTIDE SEQUENCE</scope>
    <source>
        <strain evidence="8">4475</strain>
    </source>
</reference>
<keyword evidence="3" id="KW-0175">Coiled coil</keyword>
<evidence type="ECO:0000256" key="5">
    <source>
        <dbReference type="RuleBase" id="RU362066"/>
    </source>
</evidence>
<dbReference type="InterPro" id="IPR003481">
    <property type="entry name" value="FliD_N"/>
</dbReference>
<dbReference type="GO" id="GO:0009424">
    <property type="term" value="C:bacterial-type flagellum hook"/>
    <property type="evidence" value="ECO:0007669"/>
    <property type="project" value="UniProtKB-UniRule"/>
</dbReference>
<feature type="domain" description="Flagellar hook-associated protein 2 N-terminal" evidence="6">
    <location>
        <begin position="12"/>
        <end position="107"/>
    </location>
</feature>
<keyword evidence="8" id="KW-0969">Cilium</keyword>
<dbReference type="NCBIfam" id="NF005833">
    <property type="entry name" value="PRK07737.1"/>
    <property type="match status" value="1"/>
</dbReference>
<dbReference type="AlphaFoldDB" id="A0AA48M4J0"/>
<keyword evidence="4 5" id="KW-0975">Bacterial flagellum</keyword>
<organism evidence="8 9">
    <name type="scientific">Brevibacillus aydinogluensis</name>
    <dbReference type="NCBI Taxonomy" id="927786"/>
    <lineage>
        <taxon>Bacteria</taxon>
        <taxon>Bacillati</taxon>
        <taxon>Bacillota</taxon>
        <taxon>Bacilli</taxon>
        <taxon>Bacillales</taxon>
        <taxon>Paenibacillaceae</taxon>
        <taxon>Brevibacillus</taxon>
    </lineage>
</organism>
<evidence type="ECO:0000256" key="1">
    <source>
        <dbReference type="ARBA" id="ARBA00009764"/>
    </source>
</evidence>
<protein>
    <recommendedName>
        <fullName evidence="5">Flagellar hook-associated protein 2</fullName>
        <shortName evidence="5">HAP2</shortName>
    </recommendedName>
    <alternativeName>
        <fullName evidence="5">Flagellar cap protein</fullName>
    </alternativeName>
</protein>
<comment type="subunit">
    <text evidence="2 5">Homopentamer.</text>
</comment>
<dbReference type="InterPro" id="IPR040026">
    <property type="entry name" value="FliD"/>
</dbReference>
<dbReference type="Pfam" id="PF07195">
    <property type="entry name" value="FliD_C"/>
    <property type="match status" value="1"/>
</dbReference>
<dbReference type="PANTHER" id="PTHR30288">
    <property type="entry name" value="FLAGELLAR CAP/ASSEMBLY PROTEIN FLID"/>
    <property type="match status" value="1"/>
</dbReference>
<dbReference type="InterPro" id="IPR010810">
    <property type="entry name" value="Flagellin_hook_IN_motif"/>
</dbReference>